<gene>
    <name evidence="5 7" type="primary">msrA</name>
    <name evidence="7" type="ORF">QI031_09545</name>
</gene>
<reference evidence="7 8" key="1">
    <citation type="journal article" date="2023" name="Limnol Oceanogr Lett">
        <title>Environmental adaptations by the intertidal Antarctic cyanobacterium Halotia branconii CENA392 as revealed using long-read genome sequencing.</title>
        <authorList>
            <person name="Dextro R.B."/>
            <person name="Delbaje E."/>
            <person name="Freitas P.N.N."/>
            <person name="Geraldes V."/>
            <person name="Pinto E."/>
            <person name="Long P.F."/>
            <person name="Fiore M.F."/>
        </authorList>
    </citation>
    <scope>NUCLEOTIDE SEQUENCE [LARGE SCALE GENOMIC DNA]</scope>
    <source>
        <strain evidence="7 8">CENA392</strain>
    </source>
</reference>
<proteinExistence type="inferred from homology"/>
<evidence type="ECO:0000256" key="4">
    <source>
        <dbReference type="ARBA" id="ARBA00048782"/>
    </source>
</evidence>
<feature type="active site" evidence="5">
    <location>
        <position position="13"/>
    </location>
</feature>
<comment type="function">
    <text evidence="5">Has an important function as a repair enzyme for proteins that have been inactivated by oxidation. Catalyzes the reversible oxidation-reduction of methionine sulfoxide in proteins to methionine.</text>
</comment>
<dbReference type="PANTHER" id="PTHR43774">
    <property type="entry name" value="PEPTIDE METHIONINE SULFOXIDE REDUCTASE"/>
    <property type="match status" value="1"/>
</dbReference>
<evidence type="ECO:0000313" key="7">
    <source>
        <dbReference type="EMBL" id="WGV27701.1"/>
    </source>
</evidence>
<organism evidence="7 8">
    <name type="scientific">Halotia branconii CENA392</name>
    <dbReference type="NCBI Taxonomy" id="1539056"/>
    <lineage>
        <taxon>Bacteria</taxon>
        <taxon>Bacillati</taxon>
        <taxon>Cyanobacteriota</taxon>
        <taxon>Cyanophyceae</taxon>
        <taxon>Nostocales</taxon>
        <taxon>Nodulariaceae</taxon>
        <taxon>Halotia</taxon>
    </lineage>
</organism>
<evidence type="ECO:0000256" key="1">
    <source>
        <dbReference type="ARBA" id="ARBA00005591"/>
    </source>
</evidence>
<name>A0AAJ6PBD5_9CYAN</name>
<dbReference type="EMBL" id="CP124543">
    <property type="protein sequence ID" value="WGV27701.1"/>
    <property type="molecule type" value="Genomic_DNA"/>
</dbReference>
<dbReference type="HAMAP" id="MF_01401">
    <property type="entry name" value="MsrA"/>
    <property type="match status" value="1"/>
</dbReference>
<feature type="domain" description="Peptide methionine sulphoxide reductase MsrA" evidence="6">
    <location>
        <begin position="6"/>
        <end position="155"/>
    </location>
</feature>
<sequence>MTIIEKATFGAGCFWSVEAAFRQVKGVISTSVGYMGGHFPDPCYLDVLSRITGHAEVVQIEYDPQSVSYNDLLAVFWDIHDPTTLNRQGPDRGEQYRSVIFFHNTQQQQAAQQSKNKLQMSGRFEPDIVTEITPAKEYYLATAEHQQYFEKKAKHQSDR</sequence>
<dbReference type="NCBIfam" id="TIGR00401">
    <property type="entry name" value="msrA"/>
    <property type="match status" value="1"/>
</dbReference>
<dbReference type="RefSeq" id="WP_281484941.1">
    <property type="nucleotide sequence ID" value="NZ_CP124543.1"/>
</dbReference>
<comment type="catalytic activity">
    <reaction evidence="4 5">
        <text>[thioredoxin]-disulfide + L-methionine + H2O = L-methionine (S)-S-oxide + [thioredoxin]-dithiol</text>
        <dbReference type="Rhea" id="RHEA:19993"/>
        <dbReference type="Rhea" id="RHEA-COMP:10698"/>
        <dbReference type="Rhea" id="RHEA-COMP:10700"/>
        <dbReference type="ChEBI" id="CHEBI:15377"/>
        <dbReference type="ChEBI" id="CHEBI:29950"/>
        <dbReference type="ChEBI" id="CHEBI:50058"/>
        <dbReference type="ChEBI" id="CHEBI:57844"/>
        <dbReference type="ChEBI" id="CHEBI:58772"/>
        <dbReference type="EC" id="1.8.4.11"/>
    </reaction>
</comment>
<keyword evidence="8" id="KW-1185">Reference proteome</keyword>
<dbReference type="InterPro" id="IPR036509">
    <property type="entry name" value="Met_Sox_Rdtase_MsrA_sf"/>
</dbReference>
<evidence type="ECO:0000256" key="5">
    <source>
        <dbReference type="HAMAP-Rule" id="MF_01401"/>
    </source>
</evidence>
<protein>
    <recommendedName>
        <fullName evidence="5">Peptide methionine sulfoxide reductase MsrA</fullName>
        <shortName evidence="5">Protein-methionine-S-oxide reductase</shortName>
        <ecNumber evidence="5">1.8.4.11</ecNumber>
    </recommendedName>
    <alternativeName>
        <fullName evidence="5">Peptide-methionine (S)-S-oxide reductase</fullName>
        <shortName evidence="5">Peptide Met(O) reductase</shortName>
    </alternativeName>
</protein>
<dbReference type="PANTHER" id="PTHR43774:SF1">
    <property type="entry name" value="PEPTIDE METHIONINE SULFOXIDE REDUCTASE MSRA 2"/>
    <property type="match status" value="1"/>
</dbReference>
<accession>A0AAJ6PBD5</accession>
<evidence type="ECO:0000259" key="6">
    <source>
        <dbReference type="Pfam" id="PF01625"/>
    </source>
</evidence>
<dbReference type="Gene3D" id="3.30.1060.10">
    <property type="entry name" value="Peptide methionine sulphoxide reductase MsrA"/>
    <property type="match status" value="1"/>
</dbReference>
<dbReference type="InterPro" id="IPR002569">
    <property type="entry name" value="Met_Sox_Rdtase_MsrA_dom"/>
</dbReference>
<comment type="similarity">
    <text evidence="1 5">Belongs to the MsrA Met sulfoxide reductase family.</text>
</comment>
<evidence type="ECO:0000256" key="3">
    <source>
        <dbReference type="ARBA" id="ARBA00047806"/>
    </source>
</evidence>
<dbReference type="GO" id="GO:0008113">
    <property type="term" value="F:peptide-methionine (S)-S-oxide reductase activity"/>
    <property type="evidence" value="ECO:0007669"/>
    <property type="project" value="UniProtKB-UniRule"/>
</dbReference>
<dbReference type="Proteomes" id="UP001223520">
    <property type="component" value="Chromosome"/>
</dbReference>
<evidence type="ECO:0000256" key="2">
    <source>
        <dbReference type="ARBA" id="ARBA00023002"/>
    </source>
</evidence>
<comment type="catalytic activity">
    <reaction evidence="3 5">
        <text>L-methionyl-[protein] + [thioredoxin]-disulfide + H2O = L-methionyl-(S)-S-oxide-[protein] + [thioredoxin]-dithiol</text>
        <dbReference type="Rhea" id="RHEA:14217"/>
        <dbReference type="Rhea" id="RHEA-COMP:10698"/>
        <dbReference type="Rhea" id="RHEA-COMP:10700"/>
        <dbReference type="Rhea" id="RHEA-COMP:12313"/>
        <dbReference type="Rhea" id="RHEA-COMP:12315"/>
        <dbReference type="ChEBI" id="CHEBI:15377"/>
        <dbReference type="ChEBI" id="CHEBI:16044"/>
        <dbReference type="ChEBI" id="CHEBI:29950"/>
        <dbReference type="ChEBI" id="CHEBI:44120"/>
        <dbReference type="ChEBI" id="CHEBI:50058"/>
        <dbReference type="EC" id="1.8.4.11"/>
    </reaction>
</comment>
<keyword evidence="2 5" id="KW-0560">Oxidoreductase</keyword>
<dbReference type="Pfam" id="PF01625">
    <property type="entry name" value="PMSR"/>
    <property type="match status" value="1"/>
</dbReference>
<evidence type="ECO:0000313" key="8">
    <source>
        <dbReference type="Proteomes" id="UP001223520"/>
    </source>
</evidence>
<dbReference type="KEGG" id="hbq:QI031_09545"/>
<dbReference type="SUPFAM" id="SSF55068">
    <property type="entry name" value="Peptide methionine sulfoxide reductase"/>
    <property type="match status" value="1"/>
</dbReference>
<dbReference type="AlphaFoldDB" id="A0AAJ6PBD5"/>
<dbReference type="EC" id="1.8.4.11" evidence="5"/>